<dbReference type="InterPro" id="IPR038750">
    <property type="entry name" value="YczE/YyaS-like"/>
</dbReference>
<evidence type="ECO:0000313" key="3">
    <source>
        <dbReference type="Proteomes" id="UP001500621"/>
    </source>
</evidence>
<feature type="transmembrane region" description="Helical" evidence="1">
    <location>
        <begin position="35"/>
        <end position="59"/>
    </location>
</feature>
<accession>A0ABP8W539</accession>
<organism evidence="2 3">
    <name type="scientific">Nocardioides nanhaiensis</name>
    <dbReference type="NCBI Taxonomy" id="1476871"/>
    <lineage>
        <taxon>Bacteria</taxon>
        <taxon>Bacillati</taxon>
        <taxon>Actinomycetota</taxon>
        <taxon>Actinomycetes</taxon>
        <taxon>Propionibacteriales</taxon>
        <taxon>Nocardioidaceae</taxon>
        <taxon>Nocardioides</taxon>
    </lineage>
</organism>
<dbReference type="Pfam" id="PF19700">
    <property type="entry name" value="DUF6198"/>
    <property type="match status" value="1"/>
</dbReference>
<comment type="caution">
    <text evidence="2">The sequence shown here is derived from an EMBL/GenBank/DDBJ whole genome shotgun (WGS) entry which is preliminary data.</text>
</comment>
<feature type="transmembrane region" description="Helical" evidence="1">
    <location>
        <begin position="66"/>
        <end position="86"/>
    </location>
</feature>
<sequence>MLLVVGCVVLGVGVGLLLAADLGSDGYSTLVYGTSLALGVPFAVANLGIGVLFVGLAALRRVVPGLGTVVQVVLVGLVVSWALELLAVPDAWWQQGLLLAAAFPVLALGIAAYLGSQTGAGPTEAMALAWDPPVPFRWSYSLVQGGGALVGWLCGATVGLGTLAVIALLGPGVDLAARVLRVDVHQPAPGEPAGGARGDS</sequence>
<keyword evidence="1" id="KW-1133">Transmembrane helix</keyword>
<proteinExistence type="predicted"/>
<dbReference type="PANTHER" id="PTHR40078">
    <property type="entry name" value="INTEGRAL MEMBRANE PROTEIN-RELATED"/>
    <property type="match status" value="1"/>
</dbReference>
<evidence type="ECO:0000256" key="1">
    <source>
        <dbReference type="SAM" id="Phobius"/>
    </source>
</evidence>
<feature type="transmembrane region" description="Helical" evidence="1">
    <location>
        <begin position="92"/>
        <end position="114"/>
    </location>
</feature>
<evidence type="ECO:0008006" key="4">
    <source>
        <dbReference type="Google" id="ProtNLM"/>
    </source>
</evidence>
<evidence type="ECO:0000313" key="2">
    <source>
        <dbReference type="EMBL" id="GAA4681709.1"/>
    </source>
</evidence>
<dbReference type="Proteomes" id="UP001500621">
    <property type="component" value="Unassembled WGS sequence"/>
</dbReference>
<keyword evidence="3" id="KW-1185">Reference proteome</keyword>
<feature type="transmembrane region" description="Helical" evidence="1">
    <location>
        <begin position="147"/>
        <end position="170"/>
    </location>
</feature>
<keyword evidence="1" id="KW-0812">Transmembrane</keyword>
<dbReference type="PANTHER" id="PTHR40078:SF1">
    <property type="entry name" value="INTEGRAL MEMBRANE PROTEIN"/>
    <property type="match status" value="1"/>
</dbReference>
<dbReference type="EMBL" id="BAABIM010000002">
    <property type="protein sequence ID" value="GAA4681709.1"/>
    <property type="molecule type" value="Genomic_DNA"/>
</dbReference>
<gene>
    <name evidence="2" type="ORF">GCM10023226_18590</name>
</gene>
<reference evidence="3" key="1">
    <citation type="journal article" date="2019" name="Int. J. Syst. Evol. Microbiol.">
        <title>The Global Catalogue of Microorganisms (GCM) 10K type strain sequencing project: providing services to taxonomists for standard genome sequencing and annotation.</title>
        <authorList>
            <consortium name="The Broad Institute Genomics Platform"/>
            <consortium name="The Broad Institute Genome Sequencing Center for Infectious Disease"/>
            <person name="Wu L."/>
            <person name="Ma J."/>
        </authorList>
    </citation>
    <scope>NUCLEOTIDE SEQUENCE [LARGE SCALE GENOMIC DNA]</scope>
    <source>
        <strain evidence="3">JCM 18127</strain>
    </source>
</reference>
<protein>
    <recommendedName>
        <fullName evidence="4">YitT family protein</fullName>
    </recommendedName>
</protein>
<name>A0ABP8W539_9ACTN</name>
<keyword evidence="1" id="KW-0472">Membrane</keyword>